<keyword evidence="4" id="KW-1185">Reference proteome</keyword>
<keyword evidence="2" id="KW-0472">Membrane</keyword>
<name>A0A7C9N3L7_9ACTN</name>
<reference evidence="3 4" key="1">
    <citation type="submission" date="2020-01" db="EMBL/GenBank/DDBJ databases">
        <title>Herbidospora sp. NEAU-GS84 nov., a novel actinomycete isolated from soil.</title>
        <authorList>
            <person name="Han L."/>
        </authorList>
    </citation>
    <scope>NUCLEOTIDE SEQUENCE [LARGE SCALE GENOMIC DNA]</scope>
    <source>
        <strain evidence="3 4">NEAU-GS84</strain>
    </source>
</reference>
<dbReference type="Proteomes" id="UP000479526">
    <property type="component" value="Unassembled WGS sequence"/>
</dbReference>
<gene>
    <name evidence="3" type="ORF">GT755_27775</name>
</gene>
<feature type="transmembrane region" description="Helical" evidence="2">
    <location>
        <begin position="239"/>
        <end position="258"/>
    </location>
</feature>
<keyword evidence="2" id="KW-0812">Transmembrane</keyword>
<comment type="caution">
    <text evidence="3">The sequence shown here is derived from an EMBL/GenBank/DDBJ whole genome shotgun (WGS) entry which is preliminary data.</text>
</comment>
<proteinExistence type="predicted"/>
<organism evidence="3 4">
    <name type="scientific">Herbidospora solisilvae</name>
    <dbReference type="NCBI Taxonomy" id="2696284"/>
    <lineage>
        <taxon>Bacteria</taxon>
        <taxon>Bacillati</taxon>
        <taxon>Actinomycetota</taxon>
        <taxon>Actinomycetes</taxon>
        <taxon>Streptosporangiales</taxon>
        <taxon>Streptosporangiaceae</taxon>
        <taxon>Herbidospora</taxon>
    </lineage>
</organism>
<evidence type="ECO:0000256" key="1">
    <source>
        <dbReference type="SAM" id="MobiDB-lite"/>
    </source>
</evidence>
<dbReference type="AlphaFoldDB" id="A0A7C9N3L7"/>
<feature type="compositionally biased region" description="Low complexity" evidence="1">
    <location>
        <begin position="164"/>
        <end position="182"/>
    </location>
</feature>
<evidence type="ECO:0000313" key="3">
    <source>
        <dbReference type="EMBL" id="NAS25470.1"/>
    </source>
</evidence>
<evidence type="ECO:0000313" key="4">
    <source>
        <dbReference type="Proteomes" id="UP000479526"/>
    </source>
</evidence>
<sequence>MLSSATADTKTVNYICKPHLNGAPGTDVDYDVTVALNSSVTAGTINTGFTATVALGGTALPPAPVALETTHSIQVLTEIEIKGNGGAAAIATVTPSASVAPAAPISIGGALPALPTPTATITPSTGTTQLILTAKNFTLRLMNGTTETAKFVCTLPTTAPLPTPASATLSVSTASTSQSPSATPTPTPTPSASNTPTPRVTRTVTETATADVPDDDQVETPDGGVATGGGGMLGPDGRVFVLTGSAIVLAAGVGGLMLRSRRRPQQG</sequence>
<accession>A0A7C9N3L7</accession>
<keyword evidence="2" id="KW-1133">Transmembrane helix</keyword>
<dbReference type="RefSeq" id="WP_161482534.1">
    <property type="nucleotide sequence ID" value="NZ_WXEW01000008.1"/>
</dbReference>
<feature type="region of interest" description="Disordered" evidence="1">
    <location>
        <begin position="164"/>
        <end position="232"/>
    </location>
</feature>
<dbReference type="EMBL" id="WXEW01000008">
    <property type="protein sequence ID" value="NAS25470.1"/>
    <property type="molecule type" value="Genomic_DNA"/>
</dbReference>
<feature type="compositionally biased region" description="Low complexity" evidence="1">
    <location>
        <begin position="190"/>
        <end position="210"/>
    </location>
</feature>
<protein>
    <submittedName>
        <fullName evidence="3">Uncharacterized protein</fullName>
    </submittedName>
</protein>
<evidence type="ECO:0000256" key="2">
    <source>
        <dbReference type="SAM" id="Phobius"/>
    </source>
</evidence>